<name>A0A060R623_9BACT</name>
<dbReference type="Pfam" id="PF00534">
    <property type="entry name" value="Glycos_transf_1"/>
    <property type="match status" value="1"/>
</dbReference>
<keyword evidence="2" id="KW-0328">Glycosyltransferase</keyword>
<sequence length="400" mass="45606">MSTLNKKTNILIFNDAISCAASFGIGTYVSILREIFENTPYNLYIITRRDIEECTRSYNDNCYFIDYPSGDNDDSIIKMLSLYIDNFGESICVLNFYSQFELTKAIKQINPDIKVIGIIHYLSWVWQTNGNEMIFKEKISSGRLQDKNKDIVAAFDDEKDKIHLLDRVVALSDDSFSILKSTYQVDSNKLAIIPNGLNDKYLSLCKEDIKRDLLVNEHEKIILFVGRIDAMKGVDMLVLAFNKVLQAVDNCRLVIVGEGNFSLVSPFINGAASKITFTGSIPRVQVEKWYQIADIGILPTLSEECSFVGIEMMMHGLSVISTNGRGVRNMFEDMENSLTVDCQNGRMIFEQELCEAIIKLLNDKSLSAMLGEKARKYYLDNYKLKLMKQRYLSLLEEIKE</sequence>
<dbReference type="STRING" id="1433126.BN938_0310"/>
<dbReference type="HOGENOM" id="CLU_009583_30_0_10"/>
<dbReference type="eggNOG" id="COG0438">
    <property type="taxonomic scope" value="Bacteria"/>
</dbReference>
<evidence type="ECO:0000259" key="1">
    <source>
        <dbReference type="Pfam" id="PF00534"/>
    </source>
</evidence>
<dbReference type="PANTHER" id="PTHR12526">
    <property type="entry name" value="GLYCOSYLTRANSFERASE"/>
    <property type="match status" value="1"/>
</dbReference>
<dbReference type="EC" id="2.4.1.-" evidence="2"/>
<dbReference type="Proteomes" id="UP000027616">
    <property type="component" value="Chromosome I"/>
</dbReference>
<dbReference type="PANTHER" id="PTHR12526:SF630">
    <property type="entry name" value="GLYCOSYLTRANSFERASE"/>
    <property type="match status" value="1"/>
</dbReference>
<evidence type="ECO:0000313" key="2">
    <source>
        <dbReference type="EMBL" id="CDN30416.1"/>
    </source>
</evidence>
<dbReference type="InterPro" id="IPR001296">
    <property type="entry name" value="Glyco_trans_1"/>
</dbReference>
<dbReference type="OrthoDB" id="1046785at2"/>
<accession>A0A060R623</accession>
<dbReference type="SUPFAM" id="SSF53756">
    <property type="entry name" value="UDP-Glycosyltransferase/glycogen phosphorylase"/>
    <property type="match status" value="1"/>
</dbReference>
<protein>
    <submittedName>
        <fullName evidence="2">Glycosyltransferase</fullName>
        <ecNumber evidence="2">2.4.1.-</ecNumber>
    </submittedName>
</protein>
<dbReference type="KEGG" id="rbc:BN938_0310"/>
<organism evidence="2 3">
    <name type="scientific">Mucinivorans hirudinis</name>
    <dbReference type="NCBI Taxonomy" id="1433126"/>
    <lineage>
        <taxon>Bacteria</taxon>
        <taxon>Pseudomonadati</taxon>
        <taxon>Bacteroidota</taxon>
        <taxon>Bacteroidia</taxon>
        <taxon>Bacteroidales</taxon>
        <taxon>Rikenellaceae</taxon>
        <taxon>Mucinivorans</taxon>
    </lineage>
</organism>
<evidence type="ECO:0000313" key="3">
    <source>
        <dbReference type="Proteomes" id="UP000027616"/>
    </source>
</evidence>
<keyword evidence="3" id="KW-1185">Reference proteome</keyword>
<dbReference type="Gene3D" id="3.40.50.2000">
    <property type="entry name" value="Glycogen Phosphorylase B"/>
    <property type="match status" value="2"/>
</dbReference>
<feature type="domain" description="Glycosyl transferase family 1" evidence="1">
    <location>
        <begin position="206"/>
        <end position="376"/>
    </location>
</feature>
<proteinExistence type="predicted"/>
<dbReference type="EMBL" id="HG934468">
    <property type="protein sequence ID" value="CDN30416.1"/>
    <property type="molecule type" value="Genomic_DNA"/>
</dbReference>
<gene>
    <name evidence="2" type="ORF">BN938_0310</name>
</gene>
<dbReference type="CDD" id="cd03801">
    <property type="entry name" value="GT4_PimA-like"/>
    <property type="match status" value="1"/>
</dbReference>
<keyword evidence="2" id="KW-0808">Transferase</keyword>
<dbReference type="GO" id="GO:0016757">
    <property type="term" value="F:glycosyltransferase activity"/>
    <property type="evidence" value="ECO:0007669"/>
    <property type="project" value="UniProtKB-KW"/>
</dbReference>
<dbReference type="AlphaFoldDB" id="A0A060R623"/>
<reference evidence="2 3" key="1">
    <citation type="journal article" date="2015" name="Genome Announc.">
        <title>Complete Genome Sequence of the Novel Leech Symbiont Mucinivorans hirudinis M3T.</title>
        <authorList>
            <person name="Nelson M.C."/>
            <person name="Bomar L."/>
            <person name="Graf J."/>
        </authorList>
    </citation>
    <scope>NUCLEOTIDE SEQUENCE [LARGE SCALE GENOMIC DNA]</scope>
    <source>
        <strain evidence="3">M3</strain>
    </source>
</reference>